<dbReference type="Pfam" id="PF08241">
    <property type="entry name" value="Methyltransf_11"/>
    <property type="match status" value="1"/>
</dbReference>
<evidence type="ECO:0000313" key="3">
    <source>
        <dbReference type="Proteomes" id="UP000380867"/>
    </source>
</evidence>
<gene>
    <name evidence="2" type="ORF">ESP70_005865</name>
</gene>
<dbReference type="PANTHER" id="PTHR45036">
    <property type="entry name" value="METHYLTRANSFERASE LIKE 7B"/>
    <property type="match status" value="1"/>
</dbReference>
<accession>A0A5M4FJ58</accession>
<dbReference type="CDD" id="cd02440">
    <property type="entry name" value="AdoMet_MTases"/>
    <property type="match status" value="1"/>
</dbReference>
<feature type="domain" description="Methyltransferase type 11" evidence="1">
    <location>
        <begin position="39"/>
        <end position="132"/>
    </location>
</feature>
<dbReference type="InterPro" id="IPR029063">
    <property type="entry name" value="SAM-dependent_MTases_sf"/>
</dbReference>
<dbReference type="InterPro" id="IPR013216">
    <property type="entry name" value="Methyltransf_11"/>
</dbReference>
<dbReference type="GO" id="GO:0032259">
    <property type="term" value="P:methylation"/>
    <property type="evidence" value="ECO:0007669"/>
    <property type="project" value="UniProtKB-KW"/>
</dbReference>
<dbReference type="GO" id="GO:0008757">
    <property type="term" value="F:S-adenosylmethionine-dependent methyltransferase activity"/>
    <property type="evidence" value="ECO:0007669"/>
    <property type="project" value="InterPro"/>
</dbReference>
<protein>
    <submittedName>
        <fullName evidence="2">Methyltransferase domain-containing protein</fullName>
    </submittedName>
</protein>
<keyword evidence="2" id="KW-0808">Transferase</keyword>
<dbReference type="OrthoDB" id="65624at2"/>
<dbReference type="EMBL" id="SDPQ02000001">
    <property type="protein sequence ID" value="KAA1400249.1"/>
    <property type="molecule type" value="Genomic_DNA"/>
</dbReference>
<evidence type="ECO:0000313" key="2">
    <source>
        <dbReference type="EMBL" id="KAA1400249.1"/>
    </source>
</evidence>
<keyword evidence="3" id="KW-1185">Reference proteome</keyword>
<dbReference type="SUPFAM" id="SSF53335">
    <property type="entry name" value="S-adenosyl-L-methionine-dependent methyltransferases"/>
    <property type="match status" value="1"/>
</dbReference>
<sequence>MALWTDRILPHLVDKSLSTGDVMKARERVCAGLTGRVIELGFGSGLNIEKYPDAVESLAAVEPSDVAWGMSADRRAVSRTPITRSGLDGQSLDEPDGAFDAALSTFTLCTIPDVEQALREVHRVLRPGGTFHFLEHGLAPQPEVVRWQRRMEPVQKSLAGGCHLTRDIPELVRSAGFEITELEQRYLLGPKLSRPWTYVHSGAAVRR</sequence>
<evidence type="ECO:0000259" key="1">
    <source>
        <dbReference type="Pfam" id="PF08241"/>
    </source>
</evidence>
<organism evidence="2 3">
    <name type="scientific">Aeromicrobium ginsengisoli</name>
    <dbReference type="NCBI Taxonomy" id="363867"/>
    <lineage>
        <taxon>Bacteria</taxon>
        <taxon>Bacillati</taxon>
        <taxon>Actinomycetota</taxon>
        <taxon>Actinomycetes</taxon>
        <taxon>Propionibacteriales</taxon>
        <taxon>Nocardioidaceae</taxon>
        <taxon>Aeromicrobium</taxon>
    </lineage>
</organism>
<dbReference type="AlphaFoldDB" id="A0A5M4FJ58"/>
<reference evidence="2" key="1">
    <citation type="submission" date="2019-09" db="EMBL/GenBank/DDBJ databases">
        <authorList>
            <person name="Li J."/>
        </authorList>
    </citation>
    <scope>NUCLEOTIDE SEQUENCE [LARGE SCALE GENOMIC DNA]</scope>
    <source>
        <strain evidence="2">JCM 14732</strain>
    </source>
</reference>
<dbReference type="Proteomes" id="UP000380867">
    <property type="component" value="Unassembled WGS sequence"/>
</dbReference>
<keyword evidence="2" id="KW-0489">Methyltransferase</keyword>
<dbReference type="InterPro" id="IPR052356">
    <property type="entry name" value="Thiol_S-MT"/>
</dbReference>
<dbReference type="RefSeq" id="WP_149688343.1">
    <property type="nucleotide sequence ID" value="NZ_SDPQ02000001.1"/>
</dbReference>
<dbReference type="PANTHER" id="PTHR45036:SF1">
    <property type="entry name" value="METHYLTRANSFERASE LIKE 7A"/>
    <property type="match status" value="1"/>
</dbReference>
<proteinExistence type="predicted"/>
<name>A0A5M4FJ58_9ACTN</name>
<comment type="caution">
    <text evidence="2">The sequence shown here is derived from an EMBL/GenBank/DDBJ whole genome shotgun (WGS) entry which is preliminary data.</text>
</comment>
<dbReference type="Gene3D" id="3.40.50.150">
    <property type="entry name" value="Vaccinia Virus protein VP39"/>
    <property type="match status" value="1"/>
</dbReference>